<sequence>MPRQQITQTGTDSKDVVFQDGGNGENLVTQTGGDNTDVISQTGGGGDNVVDQITGDGDDVGIVGCEATHANH</sequence>
<proteinExistence type="predicted"/>
<dbReference type="Proteomes" id="UP000239649">
    <property type="component" value="Unassembled WGS sequence"/>
</dbReference>
<protein>
    <submittedName>
        <fullName evidence="2">Curli production assembly</fullName>
    </submittedName>
</protein>
<evidence type="ECO:0000256" key="1">
    <source>
        <dbReference type="SAM" id="MobiDB-lite"/>
    </source>
</evidence>
<gene>
    <name evidence="2" type="ORF">C2E20_4666</name>
</gene>
<evidence type="ECO:0000313" key="3">
    <source>
        <dbReference type="Proteomes" id="UP000239649"/>
    </source>
</evidence>
<organism evidence="2 3">
    <name type="scientific">Micractinium conductrix</name>
    <dbReference type="NCBI Taxonomy" id="554055"/>
    <lineage>
        <taxon>Eukaryota</taxon>
        <taxon>Viridiplantae</taxon>
        <taxon>Chlorophyta</taxon>
        <taxon>core chlorophytes</taxon>
        <taxon>Trebouxiophyceae</taxon>
        <taxon>Chlorellales</taxon>
        <taxon>Chlorellaceae</taxon>
        <taxon>Chlorella clade</taxon>
        <taxon>Micractinium</taxon>
    </lineage>
</organism>
<reference evidence="2 3" key="1">
    <citation type="journal article" date="2018" name="Plant J.">
        <title>Genome sequences of Chlorella sorokiniana UTEX 1602 and Micractinium conductrix SAG 241.80: implications to maltose excretion by a green alga.</title>
        <authorList>
            <person name="Arriola M.B."/>
            <person name="Velmurugan N."/>
            <person name="Zhang Y."/>
            <person name="Plunkett M.H."/>
            <person name="Hondzo H."/>
            <person name="Barney B.M."/>
        </authorList>
    </citation>
    <scope>NUCLEOTIDE SEQUENCE [LARGE SCALE GENOMIC DNA]</scope>
    <source>
        <strain evidence="2 3">SAG 241.80</strain>
    </source>
</reference>
<keyword evidence="3" id="KW-1185">Reference proteome</keyword>
<feature type="compositionally biased region" description="Polar residues" evidence="1">
    <location>
        <begin position="26"/>
        <end position="36"/>
    </location>
</feature>
<evidence type="ECO:0000313" key="2">
    <source>
        <dbReference type="EMBL" id="PSC71915.1"/>
    </source>
</evidence>
<feature type="compositionally biased region" description="Polar residues" evidence="1">
    <location>
        <begin position="1"/>
        <end position="11"/>
    </location>
</feature>
<name>A0A2P6VCU7_9CHLO</name>
<dbReference type="AlphaFoldDB" id="A0A2P6VCU7"/>
<accession>A0A2P6VCU7</accession>
<comment type="caution">
    <text evidence="2">The sequence shown here is derived from an EMBL/GenBank/DDBJ whole genome shotgun (WGS) entry which is preliminary data.</text>
</comment>
<feature type="region of interest" description="Disordered" evidence="1">
    <location>
        <begin position="1"/>
        <end position="36"/>
    </location>
</feature>
<dbReference type="EMBL" id="LHPF02000012">
    <property type="protein sequence ID" value="PSC71915.1"/>
    <property type="molecule type" value="Genomic_DNA"/>
</dbReference>